<evidence type="ECO:0000256" key="20">
    <source>
        <dbReference type="ARBA" id="ARBA00047769"/>
    </source>
</evidence>
<keyword evidence="6" id="KW-1003">Cell membrane</keyword>
<dbReference type="Gene3D" id="1.20.1250.20">
    <property type="entry name" value="MFS general substrate transporter like domains"/>
    <property type="match status" value="1"/>
</dbReference>
<evidence type="ECO:0000313" key="23">
    <source>
        <dbReference type="EnsemblMetazoa" id="XP_011663006"/>
    </source>
</evidence>
<evidence type="ECO:0000256" key="21">
    <source>
        <dbReference type="ARBA" id="ARBA00047850"/>
    </source>
</evidence>
<keyword evidence="11" id="KW-0290">Folate-binding</keyword>
<reference evidence="23" key="2">
    <citation type="submission" date="2021-01" db="UniProtKB">
        <authorList>
            <consortium name="EnsemblMetazoa"/>
        </authorList>
    </citation>
    <scope>IDENTIFICATION</scope>
</reference>
<feature type="transmembrane region" description="Helical" evidence="22">
    <location>
        <begin position="207"/>
        <end position="230"/>
    </location>
</feature>
<feature type="transmembrane region" description="Helical" evidence="22">
    <location>
        <begin position="390"/>
        <end position="411"/>
    </location>
</feature>
<feature type="transmembrane region" description="Helical" evidence="22">
    <location>
        <begin position="236"/>
        <end position="259"/>
    </location>
</feature>
<dbReference type="GO" id="GO:0010008">
    <property type="term" value="C:endosome membrane"/>
    <property type="evidence" value="ECO:0007669"/>
    <property type="project" value="UniProtKB-SubCell"/>
</dbReference>
<evidence type="ECO:0000256" key="22">
    <source>
        <dbReference type="SAM" id="Phobius"/>
    </source>
</evidence>
<feature type="transmembrane region" description="Helical" evidence="22">
    <location>
        <begin position="365"/>
        <end position="384"/>
    </location>
</feature>
<keyword evidence="8 22" id="KW-0812">Transmembrane</keyword>
<evidence type="ECO:0000256" key="5">
    <source>
        <dbReference type="ARBA" id="ARBA00022448"/>
    </source>
</evidence>
<evidence type="ECO:0000256" key="9">
    <source>
        <dbReference type="ARBA" id="ARBA00022753"/>
    </source>
</evidence>
<evidence type="ECO:0000256" key="17">
    <source>
        <dbReference type="ARBA" id="ARBA00036250"/>
    </source>
</evidence>
<evidence type="ECO:0000256" key="15">
    <source>
        <dbReference type="ARBA" id="ARBA00023180"/>
    </source>
</evidence>
<dbReference type="KEGG" id="spu:581090"/>
<evidence type="ECO:0000256" key="13">
    <source>
        <dbReference type="ARBA" id="ARBA00023136"/>
    </source>
</evidence>
<feature type="transmembrane region" description="Helical" evidence="22">
    <location>
        <begin position="298"/>
        <end position="325"/>
    </location>
</feature>
<evidence type="ECO:0000256" key="4">
    <source>
        <dbReference type="ARBA" id="ARBA00004554"/>
    </source>
</evidence>
<sequence>METNGTLKEAINGTSLHLGSCGGDKDEKKAIISTDRERASSRWITVEPILLLIALARKAMVITRLQYLKHRIGEEHHYSSIIANLSVSSLCNDDNYTDTLEDEIQQQTAVWSLYLYAMSTFPALFTTIVVGAISNLAGRKVAMMVPCIGYILQCVLFLIIAYAHLPLWTFFIAELLQGISGGVALLFAGAHAYIADTTEKRQRTLRIAVTEGVYFFGNGAIQISNGYLIARFGYESSYWFSLVLLVLAFVYALSPHLLIETVDEETKMRTKQTTTVRTIVCTACDLFKVTEGRRNMKLIAAGMVLLFALISVSGCQSVVVLYGLAKPFCWTPIDVGFYTAVSLILPGVGSLVGGQFVYHFNNDYWMMHISLISAMAMCFTTALAKTTPVLYSGLVVGAMSSFIAPLIRGLMSKMVGEHEQVSVFTYAGCVGNTVKFIAKVMAFSIYAGTVHTLPTLTFYVLGFIVIIPICITCCLQCLKNNLTDYDELGEDGTSDKLELVQTEHLK</sequence>
<keyword evidence="7" id="KW-0963">Cytoplasm</keyword>
<dbReference type="InParanoid" id="A0A7M7HIY3"/>
<dbReference type="GO" id="GO:0005886">
    <property type="term" value="C:plasma membrane"/>
    <property type="evidence" value="ECO:0000318"/>
    <property type="project" value="GO_Central"/>
</dbReference>
<dbReference type="GO" id="GO:0022857">
    <property type="term" value="F:transmembrane transporter activity"/>
    <property type="evidence" value="ECO:0000318"/>
    <property type="project" value="GO_Central"/>
</dbReference>
<dbReference type="Proteomes" id="UP000007110">
    <property type="component" value="Unassembled WGS sequence"/>
</dbReference>
<evidence type="ECO:0000256" key="12">
    <source>
        <dbReference type="ARBA" id="ARBA00022989"/>
    </source>
</evidence>
<comment type="subcellular location">
    <subcellularLocation>
        <location evidence="2">Apical cell membrane</location>
        <topology evidence="2">Multi-pass membrane protein</topology>
    </subcellularLocation>
    <subcellularLocation>
        <location evidence="4">Basolateral cell membrane</location>
        <topology evidence="4">Multi-pass membrane protein</topology>
    </subcellularLocation>
    <subcellularLocation>
        <location evidence="3">Cytoplasm</location>
    </subcellularLocation>
    <subcellularLocation>
        <location evidence="1">Endosome membrane</location>
        <topology evidence="1">Multi-pass membrane protein</topology>
    </subcellularLocation>
</comment>
<dbReference type="PANTHER" id="PTHR23507">
    <property type="entry name" value="ZGC:174356"/>
    <property type="match status" value="1"/>
</dbReference>
<dbReference type="AlphaFoldDB" id="A0A7M7HIY3"/>
<evidence type="ECO:0000256" key="1">
    <source>
        <dbReference type="ARBA" id="ARBA00004337"/>
    </source>
</evidence>
<evidence type="ECO:0000256" key="11">
    <source>
        <dbReference type="ARBA" id="ARBA00022954"/>
    </source>
</evidence>
<reference evidence="24" key="1">
    <citation type="submission" date="2015-02" db="EMBL/GenBank/DDBJ databases">
        <title>Genome sequencing for Strongylocentrotus purpuratus.</title>
        <authorList>
            <person name="Murali S."/>
            <person name="Liu Y."/>
            <person name="Vee V."/>
            <person name="English A."/>
            <person name="Wang M."/>
            <person name="Skinner E."/>
            <person name="Han Y."/>
            <person name="Muzny D.M."/>
            <person name="Worley K.C."/>
            <person name="Gibbs R.A."/>
        </authorList>
    </citation>
    <scope>NUCLEOTIDE SEQUENCE</scope>
</reference>
<dbReference type="GO" id="GO:0055085">
    <property type="term" value="P:transmembrane transport"/>
    <property type="evidence" value="ECO:0000318"/>
    <property type="project" value="GO_Central"/>
</dbReference>
<keyword evidence="24" id="KW-1185">Reference proteome</keyword>
<feature type="transmembrane region" description="Helical" evidence="22">
    <location>
        <begin position="141"/>
        <end position="163"/>
    </location>
</feature>
<dbReference type="PANTHER" id="PTHR23507:SF2">
    <property type="entry name" value="PROTON-COUPLED FOLATE TRANSPORTER"/>
    <property type="match status" value="1"/>
</dbReference>
<comment type="catalytic activity">
    <reaction evidence="20">
        <text>pemetrexed(in) + H(+)(in) = pemetrexed(out) + H(+)(out)</text>
        <dbReference type="Rhea" id="RHEA:70171"/>
        <dbReference type="ChEBI" id="CHEBI:15378"/>
        <dbReference type="ChEBI" id="CHEBI:63724"/>
    </reaction>
</comment>
<keyword evidence="13 22" id="KW-0472">Membrane</keyword>
<keyword evidence="10" id="KW-0769">Symport</keyword>
<dbReference type="GO" id="GO:0015293">
    <property type="term" value="F:symporter activity"/>
    <property type="evidence" value="ECO:0007669"/>
    <property type="project" value="UniProtKB-KW"/>
</dbReference>
<feature type="transmembrane region" description="Helical" evidence="22">
    <location>
        <begin position="113"/>
        <end position="134"/>
    </location>
</feature>
<evidence type="ECO:0000256" key="18">
    <source>
        <dbReference type="ARBA" id="ARBA00040650"/>
    </source>
</evidence>
<evidence type="ECO:0000256" key="3">
    <source>
        <dbReference type="ARBA" id="ARBA00004496"/>
    </source>
</evidence>
<dbReference type="RefSeq" id="XP_011663006.1">
    <property type="nucleotide sequence ID" value="XM_011664704.2"/>
</dbReference>
<dbReference type="OrthoDB" id="419734at2759"/>
<keyword evidence="9" id="KW-0967">Endosome</keyword>
<evidence type="ECO:0000256" key="16">
    <source>
        <dbReference type="ARBA" id="ARBA00036193"/>
    </source>
</evidence>
<dbReference type="InterPro" id="IPR011701">
    <property type="entry name" value="MFS"/>
</dbReference>
<protein>
    <recommendedName>
        <fullName evidence="18">Proton-coupled folate transporter</fullName>
    </recommendedName>
    <alternativeName>
        <fullName evidence="19">Solute carrier family 46 member 1</fullName>
    </alternativeName>
</protein>
<keyword evidence="14" id="KW-1015">Disulfide bond</keyword>
<organism evidence="23 24">
    <name type="scientific">Strongylocentrotus purpuratus</name>
    <name type="common">Purple sea urchin</name>
    <dbReference type="NCBI Taxonomy" id="7668"/>
    <lineage>
        <taxon>Eukaryota</taxon>
        <taxon>Metazoa</taxon>
        <taxon>Echinodermata</taxon>
        <taxon>Eleutherozoa</taxon>
        <taxon>Echinozoa</taxon>
        <taxon>Echinoidea</taxon>
        <taxon>Euechinoidea</taxon>
        <taxon>Echinacea</taxon>
        <taxon>Camarodonta</taxon>
        <taxon>Echinidea</taxon>
        <taxon>Strongylocentrotidae</taxon>
        <taxon>Strongylocentrotus</taxon>
    </lineage>
</organism>
<feature type="transmembrane region" description="Helical" evidence="22">
    <location>
        <begin position="337"/>
        <end position="358"/>
    </location>
</feature>
<keyword evidence="12 22" id="KW-1133">Transmembrane helix</keyword>
<evidence type="ECO:0000256" key="14">
    <source>
        <dbReference type="ARBA" id="ARBA00023157"/>
    </source>
</evidence>
<dbReference type="EnsemblMetazoa" id="XM_011664704">
    <property type="protein sequence ID" value="XP_011663006"/>
    <property type="gene ID" value="LOC581090"/>
</dbReference>
<name>A0A7M7HIY3_STRPU</name>
<evidence type="ECO:0000256" key="7">
    <source>
        <dbReference type="ARBA" id="ARBA00022490"/>
    </source>
</evidence>
<feature type="transmembrane region" description="Helical" evidence="22">
    <location>
        <begin position="423"/>
        <end position="446"/>
    </location>
</feature>
<accession>A0A7M7HIY3</accession>
<keyword evidence="5" id="KW-0813">Transport</keyword>
<dbReference type="OMA" id="IGEEHHY"/>
<evidence type="ECO:0000256" key="6">
    <source>
        <dbReference type="ARBA" id="ARBA00022475"/>
    </source>
</evidence>
<dbReference type="GeneID" id="581090"/>
<comment type="catalytic activity">
    <reaction evidence="16">
        <text>(6S)-5-methyl-5,6,7,8-tetrahydrofolate(in) + H(+)(in) = (6S)-5-methyl-5,6,7,8-tetrahydrofolate(out) + H(+)(out)</text>
        <dbReference type="Rhea" id="RHEA:70167"/>
        <dbReference type="ChEBI" id="CHEBI:15378"/>
        <dbReference type="ChEBI" id="CHEBI:18608"/>
    </reaction>
</comment>
<comment type="catalytic activity">
    <reaction evidence="21">
        <text>methotrexate(in) + H(+)(in) = methotrexate(out) + H(+)(out)</text>
        <dbReference type="Rhea" id="RHEA:70163"/>
        <dbReference type="ChEBI" id="CHEBI:15378"/>
        <dbReference type="ChEBI" id="CHEBI:50681"/>
    </reaction>
</comment>
<dbReference type="SUPFAM" id="SSF103473">
    <property type="entry name" value="MFS general substrate transporter"/>
    <property type="match status" value="1"/>
</dbReference>
<evidence type="ECO:0000256" key="2">
    <source>
        <dbReference type="ARBA" id="ARBA00004424"/>
    </source>
</evidence>
<evidence type="ECO:0000313" key="24">
    <source>
        <dbReference type="Proteomes" id="UP000007110"/>
    </source>
</evidence>
<feature type="transmembrane region" description="Helical" evidence="22">
    <location>
        <begin position="175"/>
        <end position="195"/>
    </location>
</feature>
<evidence type="ECO:0000256" key="8">
    <source>
        <dbReference type="ARBA" id="ARBA00022692"/>
    </source>
</evidence>
<dbReference type="Pfam" id="PF07690">
    <property type="entry name" value="MFS_1"/>
    <property type="match status" value="1"/>
</dbReference>
<feature type="transmembrane region" description="Helical" evidence="22">
    <location>
        <begin position="458"/>
        <end position="478"/>
    </location>
</feature>
<dbReference type="GO" id="GO:0016323">
    <property type="term" value="C:basolateral plasma membrane"/>
    <property type="evidence" value="ECO:0007669"/>
    <property type="project" value="UniProtKB-SubCell"/>
</dbReference>
<dbReference type="GO" id="GO:0005542">
    <property type="term" value="F:folic acid binding"/>
    <property type="evidence" value="ECO:0007669"/>
    <property type="project" value="UniProtKB-KW"/>
</dbReference>
<evidence type="ECO:0000256" key="19">
    <source>
        <dbReference type="ARBA" id="ARBA00042514"/>
    </source>
</evidence>
<dbReference type="GO" id="GO:0016324">
    <property type="term" value="C:apical plasma membrane"/>
    <property type="evidence" value="ECO:0007669"/>
    <property type="project" value="UniProtKB-SubCell"/>
</dbReference>
<keyword evidence="15" id="KW-0325">Glycoprotein</keyword>
<comment type="catalytic activity">
    <reaction evidence="17">
        <text>folate(in) + H(+)(in) = folate(out) + H(+)(out)</text>
        <dbReference type="Rhea" id="RHEA:70159"/>
        <dbReference type="ChEBI" id="CHEBI:15378"/>
        <dbReference type="ChEBI" id="CHEBI:62501"/>
    </reaction>
</comment>
<dbReference type="InterPro" id="IPR036259">
    <property type="entry name" value="MFS_trans_sf"/>
</dbReference>
<proteinExistence type="predicted"/>
<evidence type="ECO:0000256" key="10">
    <source>
        <dbReference type="ARBA" id="ARBA00022847"/>
    </source>
</evidence>